<gene>
    <name evidence="2" type="ORF">K444DRAFT_212351</name>
</gene>
<dbReference type="RefSeq" id="XP_024741963.1">
    <property type="nucleotide sequence ID" value="XM_024871097.1"/>
</dbReference>
<dbReference type="EMBL" id="KZ613747">
    <property type="protein sequence ID" value="PMD65059.1"/>
    <property type="molecule type" value="Genomic_DNA"/>
</dbReference>
<proteinExistence type="predicted"/>
<evidence type="ECO:0000256" key="1">
    <source>
        <dbReference type="SAM" id="Phobius"/>
    </source>
</evidence>
<dbReference type="GeneID" id="36579179"/>
<evidence type="ECO:0000313" key="3">
    <source>
        <dbReference type="Proteomes" id="UP000235371"/>
    </source>
</evidence>
<name>A0A2J6TPX0_9HELO</name>
<dbReference type="AlphaFoldDB" id="A0A2J6TPX0"/>
<dbReference type="Proteomes" id="UP000235371">
    <property type="component" value="Unassembled WGS sequence"/>
</dbReference>
<keyword evidence="3" id="KW-1185">Reference proteome</keyword>
<accession>A0A2J6TPX0</accession>
<protein>
    <submittedName>
        <fullName evidence="2">Uncharacterized protein</fullName>
    </submittedName>
</protein>
<dbReference type="InParanoid" id="A0A2J6TPX0"/>
<organism evidence="2 3">
    <name type="scientific">Hyaloscypha bicolor E</name>
    <dbReference type="NCBI Taxonomy" id="1095630"/>
    <lineage>
        <taxon>Eukaryota</taxon>
        <taxon>Fungi</taxon>
        <taxon>Dikarya</taxon>
        <taxon>Ascomycota</taxon>
        <taxon>Pezizomycotina</taxon>
        <taxon>Leotiomycetes</taxon>
        <taxon>Helotiales</taxon>
        <taxon>Hyaloscyphaceae</taxon>
        <taxon>Hyaloscypha</taxon>
        <taxon>Hyaloscypha bicolor</taxon>
    </lineage>
</organism>
<sequence>MGLPPYLEMRRQAQDKELEPLIPLMLLTAASFLSFFLPSLISSSAYHFHSQSNVRKPRSIFFQVSPLKPLRSVLPAPTLLTPVRNNRKKNTCGLLCDVMTERT</sequence>
<keyword evidence="1" id="KW-0812">Transmembrane</keyword>
<keyword evidence="1" id="KW-0472">Membrane</keyword>
<keyword evidence="1" id="KW-1133">Transmembrane helix</keyword>
<evidence type="ECO:0000313" key="2">
    <source>
        <dbReference type="EMBL" id="PMD65059.1"/>
    </source>
</evidence>
<reference evidence="2 3" key="1">
    <citation type="submission" date="2016-04" db="EMBL/GenBank/DDBJ databases">
        <title>A degradative enzymes factory behind the ericoid mycorrhizal symbiosis.</title>
        <authorList>
            <consortium name="DOE Joint Genome Institute"/>
            <person name="Martino E."/>
            <person name="Morin E."/>
            <person name="Grelet G."/>
            <person name="Kuo A."/>
            <person name="Kohler A."/>
            <person name="Daghino S."/>
            <person name="Barry K."/>
            <person name="Choi C."/>
            <person name="Cichocki N."/>
            <person name="Clum A."/>
            <person name="Copeland A."/>
            <person name="Hainaut M."/>
            <person name="Haridas S."/>
            <person name="Labutti K."/>
            <person name="Lindquist E."/>
            <person name="Lipzen A."/>
            <person name="Khouja H.-R."/>
            <person name="Murat C."/>
            <person name="Ohm R."/>
            <person name="Olson A."/>
            <person name="Spatafora J."/>
            <person name="Veneault-Fourrey C."/>
            <person name="Henrissat B."/>
            <person name="Grigoriev I."/>
            <person name="Martin F."/>
            <person name="Perotto S."/>
        </authorList>
    </citation>
    <scope>NUCLEOTIDE SEQUENCE [LARGE SCALE GENOMIC DNA]</scope>
    <source>
        <strain evidence="2 3">E</strain>
    </source>
</reference>
<feature type="transmembrane region" description="Helical" evidence="1">
    <location>
        <begin position="21"/>
        <end position="41"/>
    </location>
</feature>